<keyword evidence="2 6" id="KW-0645">Protease</keyword>
<dbReference type="InterPro" id="IPR050131">
    <property type="entry name" value="Peptidase_S8_subtilisin-like"/>
</dbReference>
<dbReference type="InterPro" id="IPR034193">
    <property type="entry name" value="PCSK9_ProteinaseK-like"/>
</dbReference>
<dbReference type="Gene3D" id="3.40.50.200">
    <property type="entry name" value="Peptidase S8/S53 domain"/>
    <property type="match status" value="1"/>
</dbReference>
<keyword evidence="3 8" id="KW-0732">Signal</keyword>
<dbReference type="FunFam" id="3.40.50.200:FF:000014">
    <property type="entry name" value="Proteinase K"/>
    <property type="match status" value="1"/>
</dbReference>
<dbReference type="GO" id="GO:0004252">
    <property type="term" value="F:serine-type endopeptidase activity"/>
    <property type="evidence" value="ECO:0007669"/>
    <property type="project" value="UniProtKB-UniRule"/>
</dbReference>
<dbReference type="Gene3D" id="3.30.70.80">
    <property type="entry name" value="Peptidase S8 propeptide/proteinase inhibitor I9"/>
    <property type="match status" value="1"/>
</dbReference>
<dbReference type="PROSITE" id="PS00136">
    <property type="entry name" value="SUBTILASE_ASP"/>
    <property type="match status" value="1"/>
</dbReference>
<dbReference type="AlphaFoldDB" id="A0A6A5VPE8"/>
<dbReference type="OrthoDB" id="206201at2759"/>
<name>A0A6A5VPE8_9PLEO</name>
<dbReference type="CDD" id="cd04077">
    <property type="entry name" value="Peptidases_S8_PCSK9_ProteinaseK_like"/>
    <property type="match status" value="1"/>
</dbReference>
<dbReference type="PRINTS" id="PR00723">
    <property type="entry name" value="SUBTILISIN"/>
</dbReference>
<evidence type="ECO:0000256" key="8">
    <source>
        <dbReference type="SAM" id="SignalP"/>
    </source>
</evidence>
<dbReference type="InterPro" id="IPR022398">
    <property type="entry name" value="Peptidase_S8_His-AS"/>
</dbReference>
<dbReference type="InterPro" id="IPR015500">
    <property type="entry name" value="Peptidase_S8_subtilisin-rel"/>
</dbReference>
<accession>A0A6A5VPE8</accession>
<feature type="chain" id="PRO_5025348883" evidence="8">
    <location>
        <begin position="22"/>
        <end position="408"/>
    </location>
</feature>
<dbReference type="PROSITE" id="PS00137">
    <property type="entry name" value="SUBTILASE_HIS"/>
    <property type="match status" value="1"/>
</dbReference>
<feature type="signal peptide" evidence="8">
    <location>
        <begin position="1"/>
        <end position="21"/>
    </location>
</feature>
<feature type="active site" description="Charge relay system" evidence="6">
    <location>
        <position position="352"/>
    </location>
</feature>
<dbReference type="GO" id="GO:0006508">
    <property type="term" value="P:proteolysis"/>
    <property type="evidence" value="ECO:0007669"/>
    <property type="project" value="UniProtKB-KW"/>
</dbReference>
<keyword evidence="4 6" id="KW-0378">Hydrolase</keyword>
<dbReference type="Pfam" id="PF05922">
    <property type="entry name" value="Inhibitor_I9"/>
    <property type="match status" value="1"/>
</dbReference>
<dbReference type="Pfam" id="PF00082">
    <property type="entry name" value="Peptidase_S8"/>
    <property type="match status" value="1"/>
</dbReference>
<dbReference type="Proteomes" id="UP000800036">
    <property type="component" value="Unassembled WGS sequence"/>
</dbReference>
<organism evidence="11 12">
    <name type="scientific">Bimuria novae-zelandiae CBS 107.79</name>
    <dbReference type="NCBI Taxonomy" id="1447943"/>
    <lineage>
        <taxon>Eukaryota</taxon>
        <taxon>Fungi</taxon>
        <taxon>Dikarya</taxon>
        <taxon>Ascomycota</taxon>
        <taxon>Pezizomycotina</taxon>
        <taxon>Dothideomycetes</taxon>
        <taxon>Pleosporomycetidae</taxon>
        <taxon>Pleosporales</taxon>
        <taxon>Massarineae</taxon>
        <taxon>Didymosphaeriaceae</taxon>
        <taxon>Bimuria</taxon>
    </lineage>
</organism>
<evidence type="ECO:0000256" key="6">
    <source>
        <dbReference type="PROSITE-ProRule" id="PRU01240"/>
    </source>
</evidence>
<dbReference type="InterPro" id="IPR000209">
    <property type="entry name" value="Peptidase_S8/S53_dom"/>
</dbReference>
<evidence type="ECO:0000313" key="11">
    <source>
        <dbReference type="EMBL" id="KAF1976766.1"/>
    </source>
</evidence>
<dbReference type="InterPro" id="IPR010259">
    <property type="entry name" value="S8pro/Inhibitor_I9"/>
</dbReference>
<dbReference type="EMBL" id="ML976665">
    <property type="protein sequence ID" value="KAF1976766.1"/>
    <property type="molecule type" value="Genomic_DNA"/>
</dbReference>
<evidence type="ECO:0000256" key="2">
    <source>
        <dbReference type="ARBA" id="ARBA00022670"/>
    </source>
</evidence>
<proteinExistence type="inferred from homology"/>
<evidence type="ECO:0000256" key="4">
    <source>
        <dbReference type="ARBA" id="ARBA00022801"/>
    </source>
</evidence>
<dbReference type="PROSITE" id="PS51892">
    <property type="entry name" value="SUBTILASE"/>
    <property type="match status" value="1"/>
</dbReference>
<keyword evidence="5 6" id="KW-0720">Serine protease</keyword>
<dbReference type="InterPro" id="IPR037045">
    <property type="entry name" value="S8pro/Inhibitor_I9_sf"/>
</dbReference>
<evidence type="ECO:0000256" key="1">
    <source>
        <dbReference type="ARBA" id="ARBA00011073"/>
    </source>
</evidence>
<feature type="active site" description="Charge relay system" evidence="6">
    <location>
        <position position="193"/>
    </location>
</feature>
<feature type="active site" description="Charge relay system" evidence="6">
    <location>
        <position position="161"/>
    </location>
</feature>
<dbReference type="InterPro" id="IPR023828">
    <property type="entry name" value="Peptidase_S8_Ser-AS"/>
</dbReference>
<evidence type="ECO:0000259" key="10">
    <source>
        <dbReference type="Pfam" id="PF05922"/>
    </source>
</evidence>
<dbReference type="PANTHER" id="PTHR43806:SF58">
    <property type="entry name" value="ALKALINE PROTEASE 1-RELATED"/>
    <property type="match status" value="1"/>
</dbReference>
<evidence type="ECO:0000259" key="9">
    <source>
        <dbReference type="Pfam" id="PF00082"/>
    </source>
</evidence>
<dbReference type="InterPro" id="IPR023827">
    <property type="entry name" value="Peptidase_S8_Asp-AS"/>
</dbReference>
<keyword evidence="12" id="KW-1185">Reference proteome</keyword>
<reference evidence="11" key="1">
    <citation type="journal article" date="2020" name="Stud. Mycol.">
        <title>101 Dothideomycetes genomes: a test case for predicting lifestyles and emergence of pathogens.</title>
        <authorList>
            <person name="Haridas S."/>
            <person name="Albert R."/>
            <person name="Binder M."/>
            <person name="Bloem J."/>
            <person name="Labutti K."/>
            <person name="Salamov A."/>
            <person name="Andreopoulos B."/>
            <person name="Baker S."/>
            <person name="Barry K."/>
            <person name="Bills G."/>
            <person name="Bluhm B."/>
            <person name="Cannon C."/>
            <person name="Castanera R."/>
            <person name="Culley D."/>
            <person name="Daum C."/>
            <person name="Ezra D."/>
            <person name="Gonzalez J."/>
            <person name="Henrissat B."/>
            <person name="Kuo A."/>
            <person name="Liang C."/>
            <person name="Lipzen A."/>
            <person name="Lutzoni F."/>
            <person name="Magnuson J."/>
            <person name="Mondo S."/>
            <person name="Nolan M."/>
            <person name="Ohm R."/>
            <person name="Pangilinan J."/>
            <person name="Park H.-J."/>
            <person name="Ramirez L."/>
            <person name="Alfaro M."/>
            <person name="Sun H."/>
            <person name="Tritt A."/>
            <person name="Yoshinaga Y."/>
            <person name="Zwiers L.-H."/>
            <person name="Turgeon B."/>
            <person name="Goodwin S."/>
            <person name="Spatafora J."/>
            <person name="Crous P."/>
            <person name="Grigoriev I."/>
        </authorList>
    </citation>
    <scope>NUCLEOTIDE SEQUENCE</scope>
    <source>
        <strain evidence="11">CBS 107.79</strain>
    </source>
</reference>
<protein>
    <submittedName>
        <fullName evidence="11">Oryzin</fullName>
    </submittedName>
</protein>
<evidence type="ECO:0000256" key="7">
    <source>
        <dbReference type="RuleBase" id="RU003355"/>
    </source>
</evidence>
<comment type="similarity">
    <text evidence="1 6 7">Belongs to the peptidase S8 family.</text>
</comment>
<dbReference type="SUPFAM" id="SSF54897">
    <property type="entry name" value="Protease propeptides/inhibitors"/>
    <property type="match status" value="1"/>
</dbReference>
<evidence type="ECO:0000256" key="3">
    <source>
        <dbReference type="ARBA" id="ARBA00022729"/>
    </source>
</evidence>
<sequence>MPSFQQLFALAAASFPFLTQAAPVSTATGDVVPGNYIIMLQPDADVATVESHFLKVRDIHSRNVKRGNLAGREAAGIEHQYGFGSFKGYAGSFDATTIDELRSLPEVLIIEEDTIMTTSDFVTQSMPENWGLAAISSRTNGSTEYVYDSSAGEGTYSYIVDTGIRITHQEFEGSRAIWGYNAVNDLNTDNAGHGTHVAGTAVGKTYGVAKKSTAVAVKVFEDDSALASVVIAGFNWAVQDIVEKNRTSTAVINMSVSSGASAIWDAAMTAAWNQGVLSVAASGNENRAASEHSPCRSPEVICVGNLQKNDARYGGTFGSNWGPEVDIFAAGAAVISAYYTSDTATQSLSGTSMASPHVAGLVSYLRGLEGPMSAAAVKARVFELAIPGRVIDAKGSANLVAYNGAQGD</sequence>
<dbReference type="SUPFAM" id="SSF52743">
    <property type="entry name" value="Subtilisin-like"/>
    <property type="match status" value="1"/>
</dbReference>
<evidence type="ECO:0000313" key="12">
    <source>
        <dbReference type="Proteomes" id="UP000800036"/>
    </source>
</evidence>
<feature type="domain" description="Inhibitor I9" evidence="10">
    <location>
        <begin position="35"/>
        <end position="118"/>
    </location>
</feature>
<gene>
    <name evidence="11" type="ORF">BU23DRAFT_565450</name>
</gene>
<dbReference type="PROSITE" id="PS00138">
    <property type="entry name" value="SUBTILASE_SER"/>
    <property type="match status" value="1"/>
</dbReference>
<dbReference type="GO" id="GO:0005576">
    <property type="term" value="C:extracellular region"/>
    <property type="evidence" value="ECO:0007669"/>
    <property type="project" value="UniProtKB-ARBA"/>
</dbReference>
<evidence type="ECO:0000256" key="5">
    <source>
        <dbReference type="ARBA" id="ARBA00022825"/>
    </source>
</evidence>
<feature type="domain" description="Peptidase S8/S53" evidence="9">
    <location>
        <begin position="159"/>
        <end position="382"/>
    </location>
</feature>
<dbReference type="InterPro" id="IPR036852">
    <property type="entry name" value="Peptidase_S8/S53_dom_sf"/>
</dbReference>
<dbReference type="PANTHER" id="PTHR43806">
    <property type="entry name" value="PEPTIDASE S8"/>
    <property type="match status" value="1"/>
</dbReference>